<dbReference type="InterPro" id="IPR003886">
    <property type="entry name" value="NIDO_dom"/>
</dbReference>
<evidence type="ECO:0000259" key="12">
    <source>
        <dbReference type="PROSITE" id="PS51220"/>
    </source>
</evidence>
<evidence type="ECO:0000256" key="3">
    <source>
        <dbReference type="ARBA" id="ARBA00022989"/>
    </source>
</evidence>
<dbReference type="Pfam" id="PF06119">
    <property type="entry name" value="NIDO"/>
    <property type="match status" value="1"/>
</dbReference>
<feature type="domain" description="AMOP" evidence="10">
    <location>
        <begin position="625"/>
        <end position="776"/>
    </location>
</feature>
<evidence type="ECO:0000256" key="7">
    <source>
        <dbReference type="SAM" id="MobiDB-lite"/>
    </source>
</evidence>
<feature type="compositionally biased region" description="Basic and acidic residues" evidence="7">
    <location>
        <begin position="1257"/>
        <end position="1271"/>
    </location>
</feature>
<evidence type="ECO:0000313" key="14">
    <source>
        <dbReference type="EMBL" id="KAK9870329.1"/>
    </source>
</evidence>
<dbReference type="Gene3D" id="2.10.70.10">
    <property type="entry name" value="Complement Module, domain 1"/>
    <property type="match status" value="1"/>
</dbReference>
<feature type="signal peptide" evidence="9">
    <location>
        <begin position="1"/>
        <end position="22"/>
    </location>
</feature>
<feature type="compositionally biased region" description="Low complexity" evidence="7">
    <location>
        <begin position="1230"/>
        <end position="1246"/>
    </location>
</feature>
<keyword evidence="4 8" id="KW-0472">Membrane</keyword>
<feature type="chain" id="PRO_5043979742" description="Protein mesh" evidence="9">
    <location>
        <begin position="23"/>
        <end position="1327"/>
    </location>
</feature>
<dbReference type="PROSITE" id="PS51233">
    <property type="entry name" value="VWFD"/>
    <property type="match status" value="1"/>
</dbReference>
<dbReference type="Pfam" id="PF03782">
    <property type="entry name" value="AMOP"/>
    <property type="match status" value="1"/>
</dbReference>
<dbReference type="SMART" id="SM00539">
    <property type="entry name" value="NIDO"/>
    <property type="match status" value="1"/>
</dbReference>
<dbReference type="GO" id="GO:0007160">
    <property type="term" value="P:cell-matrix adhesion"/>
    <property type="evidence" value="ECO:0007669"/>
    <property type="project" value="InterPro"/>
</dbReference>
<evidence type="ECO:0008006" key="16">
    <source>
        <dbReference type="Google" id="ProtNLM"/>
    </source>
</evidence>
<dbReference type="SMART" id="SM00216">
    <property type="entry name" value="VWD"/>
    <property type="match status" value="1"/>
</dbReference>
<evidence type="ECO:0000256" key="4">
    <source>
        <dbReference type="ARBA" id="ARBA00023136"/>
    </source>
</evidence>
<dbReference type="InterPro" id="IPR035976">
    <property type="entry name" value="Sushi/SCR/CCP_sf"/>
</dbReference>
<dbReference type="SUPFAM" id="SSF81296">
    <property type="entry name" value="E set domains"/>
    <property type="match status" value="1"/>
</dbReference>
<feature type="transmembrane region" description="Helical" evidence="8">
    <location>
        <begin position="1164"/>
        <end position="1182"/>
    </location>
</feature>
<keyword evidence="15" id="KW-1185">Reference proteome</keyword>
<dbReference type="Gene3D" id="2.60.40.10">
    <property type="entry name" value="Immunoglobulins"/>
    <property type="match status" value="1"/>
</dbReference>
<comment type="caution">
    <text evidence="14">The sequence shown here is derived from an EMBL/GenBank/DDBJ whole genome shotgun (WGS) entry which is preliminary data.</text>
</comment>
<evidence type="ECO:0000256" key="9">
    <source>
        <dbReference type="SAM" id="SignalP"/>
    </source>
</evidence>
<dbReference type="InterPro" id="IPR001846">
    <property type="entry name" value="VWF_type-D"/>
</dbReference>
<dbReference type="InterPro" id="IPR013783">
    <property type="entry name" value="Ig-like_fold"/>
</dbReference>
<sequence>MKNIGILIYFLYFLGSIVRGLSDREEVESVPVLGQLNEGSLPGDGLINPNNLLPNENGNDYVSPSKQKLTLGASVKYDSPSRKYLTEYDTNYDPMRSNVAPPDTDQRGGAGPGETITEQRLRDIRSIFMYPYFNRGGSGDNQGDYQRQIQASTTIVHKNLNFQLPFFGFRYNYTRVSINGFLEFSDPPPTFKKYPLSFPSAGWPKENDPAFIGIFYSKCRPGVLRAEDIDQREPGVYFRQERDLRSRKDRMGVEIRERVKWDIREGVIGAESFDPKHLIIVTWKNVSFAGGISDSLVRTNTFQMVVVTDEVFTYVIFNYLNLVWTTHTEARGDGTTGEGGTPAFVGFNGGNGTRSYEYKPYSQDSVIRDLTSTGFANGFPGRHIFRIDENILDGTCNKDLDAGKLDLMFAPESGNMLGGSVVNITGPCFDPREKITCIFDIAPPVVGVVVNRNRAICIQPPLMAEGWVRFEIAIGNDRFKWKGKYFVETPATAAQKIFFSDMTYNDKSPAEIRISWDNRNLTSNENANIRISLWGYRETLVTPQFLYINQLAKDVQNTGEYVIVPSQYRQNDDGFLKDITVGFIQINLTNSIPIGNTSVKVTPLIWSRPIPLGWYFGPQWERMYGSKWPMQLCDNWIKDDRFLNNFAHELPQCPCTLDQALADRGRFMPDFDCDRDSNPLCYYQENAIHCVRTGTPANEGGEQQCCYDKNKYLMLSYDQIGGSNPRRSHNFGLNPYTESTKVPSLSQWYHDMVPKFVCCRWQDNQAVGCETFRFERRPTQDCTAYQGPAIAGVYGDPHIITFDGLQYTFNGKGEFVLMKTNVASQRLEIQARFDQMPINEYGQVRATQLSSIAVRGNSSTILEVRIRPKEARWRYKMDVIADKQRRLYFDRPSLKFQHFPGLTVYTPTYILNQSEVIIMFDSGAGVEVVESMGFMSARVYLPWTFINKTVGLFGNWSFDMTDDFTLPDGTKRPVTGNINDMQDIYENFGKKWMIDDSDDTNKGKSLFFIENGRTAAFYNDLNFVPEYRMNIQEILANRTKYIEKANQWCSNKDYQCLYDYAMTLDKDMAFYTTIFKSGLQNLREAASKRVTSCGVLETPRFGWKTNFFFTPGTKVSFDCAQDFVLDGDPRRECMKNGEWNIPEFGYTECLRAEEYSLRQAGTTFFWVLIVILPLSIVLIFAVKKIFNNYVNNPYPELGQKNLSLMRAKSRSKLSLASIATTTSTKEKNLSPISSPIISDTSSSINSTKKRRSYDQVYRTHEPLPDRPDIEFENKPFDLDLEEYEDSLHSHSSPELSGNVGKYLVDSEGYAQIQKPTQPIRSSIESEV</sequence>
<dbReference type="PROSITE" id="PS50923">
    <property type="entry name" value="SUSHI"/>
    <property type="match status" value="1"/>
</dbReference>
<dbReference type="PANTHER" id="PTHR13802:SF52">
    <property type="entry name" value="MUCIN-4"/>
    <property type="match status" value="1"/>
</dbReference>
<keyword evidence="5" id="KW-1015">Disulfide bond</keyword>
<dbReference type="Pfam" id="PF00084">
    <property type="entry name" value="Sushi"/>
    <property type="match status" value="1"/>
</dbReference>
<feature type="domain" description="NIDO" evidence="12">
    <location>
        <begin position="228"/>
        <end position="390"/>
    </location>
</feature>
<dbReference type="InterPro" id="IPR000436">
    <property type="entry name" value="Sushi_SCR_CCP_dom"/>
</dbReference>
<protein>
    <recommendedName>
        <fullName evidence="16">Protein mesh</fullName>
    </recommendedName>
</protein>
<comment type="subcellular location">
    <subcellularLocation>
        <location evidence="1">Membrane</location>
    </subcellularLocation>
</comment>
<feature type="region of interest" description="Disordered" evidence="7">
    <location>
        <begin position="1226"/>
        <end position="1271"/>
    </location>
</feature>
<dbReference type="PANTHER" id="PTHR13802">
    <property type="entry name" value="MUCIN 4-RELATED"/>
    <property type="match status" value="1"/>
</dbReference>
<feature type="region of interest" description="Disordered" evidence="7">
    <location>
        <begin position="92"/>
        <end position="116"/>
    </location>
</feature>
<keyword evidence="6" id="KW-0768">Sushi</keyword>
<dbReference type="PROSITE" id="PS50856">
    <property type="entry name" value="AMOP"/>
    <property type="match status" value="1"/>
</dbReference>
<dbReference type="SMART" id="SM00032">
    <property type="entry name" value="CCP"/>
    <property type="match status" value="1"/>
</dbReference>
<evidence type="ECO:0000256" key="6">
    <source>
        <dbReference type="PROSITE-ProRule" id="PRU00302"/>
    </source>
</evidence>
<evidence type="ECO:0000259" key="10">
    <source>
        <dbReference type="PROSITE" id="PS50856"/>
    </source>
</evidence>
<gene>
    <name evidence="14" type="ORF">WA026_006414</name>
</gene>
<keyword evidence="3 8" id="KW-1133">Transmembrane helix</keyword>
<dbReference type="SMART" id="SM00723">
    <property type="entry name" value="AMOP"/>
    <property type="match status" value="1"/>
</dbReference>
<feature type="domain" description="Sushi" evidence="11">
    <location>
        <begin position="1091"/>
        <end position="1151"/>
    </location>
</feature>
<dbReference type="PROSITE" id="PS51220">
    <property type="entry name" value="NIDO"/>
    <property type="match status" value="1"/>
</dbReference>
<name>A0AAW1TT50_9CUCU</name>
<feature type="domain" description="VWFD" evidence="13">
    <location>
        <begin position="789"/>
        <end position="1001"/>
    </location>
</feature>
<proteinExistence type="predicted"/>
<evidence type="ECO:0000256" key="8">
    <source>
        <dbReference type="SAM" id="Phobius"/>
    </source>
</evidence>
<reference evidence="14 15" key="1">
    <citation type="submission" date="2023-03" db="EMBL/GenBank/DDBJ databases">
        <title>Genome insight into feeding habits of ladybird beetles.</title>
        <authorList>
            <person name="Li H.-S."/>
            <person name="Huang Y.-H."/>
            <person name="Pang H."/>
        </authorList>
    </citation>
    <scope>NUCLEOTIDE SEQUENCE [LARGE SCALE GENOMIC DNA]</scope>
    <source>
        <strain evidence="14">SYSU_2023b</strain>
        <tissue evidence="14">Whole body</tissue>
    </source>
</reference>
<dbReference type="CDD" id="cd00033">
    <property type="entry name" value="CCP"/>
    <property type="match status" value="1"/>
</dbReference>
<evidence type="ECO:0000256" key="2">
    <source>
        <dbReference type="ARBA" id="ARBA00022692"/>
    </source>
</evidence>
<evidence type="ECO:0000259" key="11">
    <source>
        <dbReference type="PROSITE" id="PS50923"/>
    </source>
</evidence>
<evidence type="ECO:0000313" key="15">
    <source>
        <dbReference type="Proteomes" id="UP001431783"/>
    </source>
</evidence>
<accession>A0AAW1TT50</accession>
<evidence type="ECO:0000256" key="1">
    <source>
        <dbReference type="ARBA" id="ARBA00004370"/>
    </source>
</evidence>
<dbReference type="Proteomes" id="UP001431783">
    <property type="component" value="Unassembled WGS sequence"/>
</dbReference>
<dbReference type="InterPro" id="IPR014756">
    <property type="entry name" value="Ig_E-set"/>
</dbReference>
<dbReference type="InterPro" id="IPR005533">
    <property type="entry name" value="AMOP_dom"/>
</dbReference>
<dbReference type="Pfam" id="PF00094">
    <property type="entry name" value="VWD"/>
    <property type="match status" value="1"/>
</dbReference>
<evidence type="ECO:0000259" key="13">
    <source>
        <dbReference type="PROSITE" id="PS51233"/>
    </source>
</evidence>
<organism evidence="14 15">
    <name type="scientific">Henosepilachna vigintioctopunctata</name>
    <dbReference type="NCBI Taxonomy" id="420089"/>
    <lineage>
        <taxon>Eukaryota</taxon>
        <taxon>Metazoa</taxon>
        <taxon>Ecdysozoa</taxon>
        <taxon>Arthropoda</taxon>
        <taxon>Hexapoda</taxon>
        <taxon>Insecta</taxon>
        <taxon>Pterygota</taxon>
        <taxon>Neoptera</taxon>
        <taxon>Endopterygota</taxon>
        <taxon>Coleoptera</taxon>
        <taxon>Polyphaga</taxon>
        <taxon>Cucujiformia</taxon>
        <taxon>Coccinelloidea</taxon>
        <taxon>Coccinellidae</taxon>
        <taxon>Epilachninae</taxon>
        <taxon>Epilachnini</taxon>
        <taxon>Henosepilachna</taxon>
    </lineage>
</organism>
<evidence type="ECO:0000256" key="5">
    <source>
        <dbReference type="ARBA" id="ARBA00023157"/>
    </source>
</evidence>
<dbReference type="EMBL" id="JARQZJ010000002">
    <property type="protein sequence ID" value="KAK9870329.1"/>
    <property type="molecule type" value="Genomic_DNA"/>
</dbReference>
<comment type="caution">
    <text evidence="6">Lacks conserved residue(s) required for the propagation of feature annotation.</text>
</comment>
<keyword evidence="2 8" id="KW-0812">Transmembrane</keyword>
<keyword evidence="9" id="KW-0732">Signal</keyword>
<dbReference type="InterPro" id="IPR051495">
    <property type="entry name" value="Epithelial_Barrier/Signaling"/>
</dbReference>
<dbReference type="SUPFAM" id="SSF57535">
    <property type="entry name" value="Complement control module/SCR domain"/>
    <property type="match status" value="1"/>
</dbReference>
<dbReference type="GO" id="GO:0016020">
    <property type="term" value="C:membrane"/>
    <property type="evidence" value="ECO:0007669"/>
    <property type="project" value="UniProtKB-SubCell"/>
</dbReference>